<dbReference type="EMBL" id="VGJJ01000019">
    <property type="protein sequence ID" value="MBM3282262.1"/>
    <property type="molecule type" value="Genomic_DNA"/>
</dbReference>
<reference evidence="2" key="1">
    <citation type="submission" date="2019-03" db="EMBL/GenBank/DDBJ databases">
        <title>Lake Tanganyika Metagenome-Assembled Genomes (MAGs).</title>
        <authorList>
            <person name="Tran P."/>
        </authorList>
    </citation>
    <scope>NUCLEOTIDE SEQUENCE</scope>
    <source>
        <strain evidence="2">M_DeepCast_50m_m2_156</strain>
    </source>
</reference>
<organism evidence="2 3">
    <name type="scientific">Candidatus Iainarchaeum sp</name>
    <dbReference type="NCBI Taxonomy" id="3101447"/>
    <lineage>
        <taxon>Archaea</taxon>
        <taxon>Candidatus Iainarchaeota</taxon>
        <taxon>Candidatus Iainarchaeia</taxon>
        <taxon>Candidatus Iainarchaeales</taxon>
        <taxon>Candidatus Iainarchaeaceae</taxon>
        <taxon>Candidatus Iainarchaeum</taxon>
    </lineage>
</organism>
<evidence type="ECO:0000313" key="3">
    <source>
        <dbReference type="Proteomes" id="UP000774699"/>
    </source>
</evidence>
<comment type="caution">
    <text evidence="2">The sequence shown here is derived from an EMBL/GenBank/DDBJ whole genome shotgun (WGS) entry which is preliminary data.</text>
</comment>
<keyword evidence="1" id="KW-0472">Membrane</keyword>
<evidence type="ECO:0000313" key="2">
    <source>
        <dbReference type="EMBL" id="MBM3282262.1"/>
    </source>
</evidence>
<keyword evidence="1" id="KW-1133">Transmembrane helix</keyword>
<name>A0A8T4C6S1_9ARCH</name>
<accession>A0A8T4C6S1</accession>
<dbReference type="Proteomes" id="UP000774699">
    <property type="component" value="Unassembled WGS sequence"/>
</dbReference>
<dbReference type="AlphaFoldDB" id="A0A8T4C6S1"/>
<protein>
    <submittedName>
        <fullName evidence="2">Uncharacterized protein</fullName>
    </submittedName>
</protein>
<evidence type="ECO:0000256" key="1">
    <source>
        <dbReference type="SAM" id="Phobius"/>
    </source>
</evidence>
<keyword evidence="1" id="KW-0812">Transmembrane</keyword>
<sequence length="65" mass="6801">MKPLSKAGWLSAGVAAGLFLIAFAHYNGLTDPAFALTRMLATAFWGGIILASLFIALMAVLFLSA</sequence>
<gene>
    <name evidence="2" type="ORF">FJY86_02900</name>
</gene>
<feature type="transmembrane region" description="Helical" evidence="1">
    <location>
        <begin position="40"/>
        <end position="63"/>
    </location>
</feature>
<proteinExistence type="predicted"/>